<evidence type="ECO:0000256" key="3">
    <source>
        <dbReference type="ARBA" id="ARBA00022692"/>
    </source>
</evidence>
<dbReference type="InterPro" id="IPR027417">
    <property type="entry name" value="P-loop_NTPase"/>
</dbReference>
<dbReference type="GO" id="GO:0005886">
    <property type="term" value="C:plasma membrane"/>
    <property type="evidence" value="ECO:0007669"/>
    <property type="project" value="UniProtKB-SubCell"/>
</dbReference>
<dbReference type="InterPro" id="IPR050445">
    <property type="entry name" value="Bact_polysacc_biosynth/exp"/>
</dbReference>
<evidence type="ECO:0000256" key="1">
    <source>
        <dbReference type="ARBA" id="ARBA00004651"/>
    </source>
</evidence>
<reference evidence="8 9" key="1">
    <citation type="submission" date="2020-12" db="EMBL/GenBank/DDBJ databases">
        <title>HMF7856_wgs.fasta genome submission.</title>
        <authorList>
            <person name="Kang H."/>
            <person name="Kim H."/>
            <person name="Joh K."/>
        </authorList>
    </citation>
    <scope>NUCLEOTIDE SEQUENCE [LARGE SCALE GENOMIC DNA]</scope>
    <source>
        <strain evidence="8 9">HMF7856</strain>
    </source>
</reference>
<feature type="domain" description="Polysaccharide chain length determinant N-terminal" evidence="7">
    <location>
        <begin position="3"/>
        <end position="93"/>
    </location>
</feature>
<dbReference type="RefSeq" id="WP_157526621.1">
    <property type="nucleotide sequence ID" value="NZ_CP066775.1"/>
</dbReference>
<evidence type="ECO:0000256" key="5">
    <source>
        <dbReference type="ARBA" id="ARBA00023136"/>
    </source>
</evidence>
<keyword evidence="5 6" id="KW-0472">Membrane</keyword>
<dbReference type="EMBL" id="CP066775">
    <property type="protein sequence ID" value="QQL50880.1"/>
    <property type="molecule type" value="Genomic_DNA"/>
</dbReference>
<evidence type="ECO:0000313" key="8">
    <source>
        <dbReference type="EMBL" id="QQL50880.1"/>
    </source>
</evidence>
<keyword evidence="3 6" id="KW-0812">Transmembrane</keyword>
<dbReference type="PANTHER" id="PTHR32309:SF13">
    <property type="entry name" value="FERRIC ENTEROBACTIN TRANSPORT PROTEIN FEPE"/>
    <property type="match status" value="1"/>
</dbReference>
<dbReference type="GO" id="GO:0004713">
    <property type="term" value="F:protein tyrosine kinase activity"/>
    <property type="evidence" value="ECO:0007669"/>
    <property type="project" value="TreeGrafter"/>
</dbReference>
<organism evidence="8 9">
    <name type="scientific">Mucilaginibacter ginkgonis</name>
    <dbReference type="NCBI Taxonomy" id="2682091"/>
    <lineage>
        <taxon>Bacteria</taxon>
        <taxon>Pseudomonadati</taxon>
        <taxon>Bacteroidota</taxon>
        <taxon>Sphingobacteriia</taxon>
        <taxon>Sphingobacteriales</taxon>
        <taxon>Sphingobacteriaceae</taxon>
        <taxon>Mucilaginibacter</taxon>
    </lineage>
</organism>
<accession>A0A6I4IPC3</accession>
<evidence type="ECO:0000259" key="7">
    <source>
        <dbReference type="Pfam" id="PF02706"/>
    </source>
</evidence>
<evidence type="ECO:0000256" key="2">
    <source>
        <dbReference type="ARBA" id="ARBA00022475"/>
    </source>
</evidence>
<sequence length="721" mass="81197">MEITRYFKLLLKNKYLLVIIPLVAIIITYFLVRNQPSVFVSTAQIATGIVDQTKQVSITAELLGGGEQKIQQQFANIIELIKSKKMLDQVSYALMIHDLTANTPFRKPSKLMVTLNPEAKSHMLDVFKQNYKKREALSLFNSDQKGIYEVMHSMGYDQETLGKKLTVYRTESSDFVTISTESDDPQLAAFIVNTLCQEVIEYYDILLKENQSRASNFLKDLLQQKKDTLDKKTQELKNFKINNHILNLTQQAAGVYTELSSYDAKLQEAKREVGANQAAVNGIDAKFDPQDRQYIESTVVRSNSRIVGLEDQIKTLQGRLVASNFQPQYQRQIDSLNRLIKTQISYASDQAATNPLAAKQALIGRKLELQIQTDLAKSSVKILQSKVDELNASLNKLVPFEAVIQSLENQITVGSKEYLTVLEKYNETTLEANFSNRLRVVDSAMPGLAQPSKKMLLVILSGIVMFVFCLFVFFILFLLDGTLKNPRELANKTKTPVVGYLNLLPMSAIDLNKIWQEKDNNPDVVLFRNLLQSIRYEISHELKGTKMLLINSIEPGEGKTYLTMNLAYAYAAINKKVLVIDGNFDNPGITDLVNPRLTLEDFFNGQSVEDAEQNNSKVNVIGNQGGGNSLLETADSDTIERKINELKKEFDIIIVETPTLSALNKAKEWTIFGNKVVTVFEAGQAFSTEYQLSLDYLKSLEDNFVGWVMNMVGKDQLEKGG</sequence>
<name>A0A6I4IPC3_9SPHI</name>
<dbReference type="Proteomes" id="UP000429232">
    <property type="component" value="Chromosome"/>
</dbReference>
<gene>
    <name evidence="8" type="ORF">GO620_005325</name>
</gene>
<dbReference type="InterPro" id="IPR003856">
    <property type="entry name" value="LPS_length_determ_N"/>
</dbReference>
<feature type="transmembrane region" description="Helical" evidence="6">
    <location>
        <begin position="15"/>
        <end position="32"/>
    </location>
</feature>
<protein>
    <submittedName>
        <fullName evidence="8">Lipopolysaccharide biosynthesis protein</fullName>
    </submittedName>
</protein>
<dbReference type="AlphaFoldDB" id="A0A6I4IPC3"/>
<keyword evidence="4 6" id="KW-1133">Transmembrane helix</keyword>
<keyword evidence="9" id="KW-1185">Reference proteome</keyword>
<evidence type="ECO:0000256" key="4">
    <source>
        <dbReference type="ARBA" id="ARBA00022989"/>
    </source>
</evidence>
<evidence type="ECO:0000313" key="9">
    <source>
        <dbReference type="Proteomes" id="UP000429232"/>
    </source>
</evidence>
<dbReference type="Pfam" id="PF02706">
    <property type="entry name" value="Wzz"/>
    <property type="match status" value="1"/>
</dbReference>
<feature type="transmembrane region" description="Helical" evidence="6">
    <location>
        <begin position="455"/>
        <end position="479"/>
    </location>
</feature>
<comment type="subcellular location">
    <subcellularLocation>
        <location evidence="1">Cell membrane</location>
        <topology evidence="1">Multi-pass membrane protein</topology>
    </subcellularLocation>
</comment>
<evidence type="ECO:0000256" key="6">
    <source>
        <dbReference type="SAM" id="Phobius"/>
    </source>
</evidence>
<dbReference type="PANTHER" id="PTHR32309">
    <property type="entry name" value="TYROSINE-PROTEIN KINASE"/>
    <property type="match status" value="1"/>
</dbReference>
<dbReference type="SUPFAM" id="SSF52540">
    <property type="entry name" value="P-loop containing nucleoside triphosphate hydrolases"/>
    <property type="match status" value="1"/>
</dbReference>
<dbReference type="KEGG" id="mgik:GO620_005325"/>
<dbReference type="Gene3D" id="3.40.50.300">
    <property type="entry name" value="P-loop containing nucleotide triphosphate hydrolases"/>
    <property type="match status" value="1"/>
</dbReference>
<keyword evidence="2" id="KW-1003">Cell membrane</keyword>
<proteinExistence type="predicted"/>